<dbReference type="PROSITE" id="PS50005">
    <property type="entry name" value="TPR"/>
    <property type="match status" value="9"/>
</dbReference>
<accession>K9WDC4</accession>
<feature type="repeat" description="TPR" evidence="3">
    <location>
        <begin position="422"/>
        <end position="455"/>
    </location>
</feature>
<evidence type="ECO:0000256" key="1">
    <source>
        <dbReference type="ARBA" id="ARBA00022737"/>
    </source>
</evidence>
<dbReference type="SUPFAM" id="SSF56112">
    <property type="entry name" value="Protein kinase-like (PK-like)"/>
    <property type="match status" value="1"/>
</dbReference>
<dbReference type="AlphaFoldDB" id="K9WDC4"/>
<dbReference type="RefSeq" id="WP_015181901.1">
    <property type="nucleotide sequence ID" value="NC_019738.1"/>
</dbReference>
<keyword evidence="6" id="KW-0723">Serine/threonine-protein kinase</keyword>
<keyword evidence="2 3" id="KW-0802">TPR repeat</keyword>
<dbReference type="HOGENOM" id="CLU_000288_135_5_3"/>
<feature type="repeat" description="TPR" evidence="3">
    <location>
        <begin position="456"/>
        <end position="489"/>
    </location>
</feature>
<dbReference type="InterPro" id="IPR050498">
    <property type="entry name" value="Ycf3"/>
</dbReference>
<feature type="binding site" evidence="4">
    <location>
        <position position="41"/>
    </location>
    <ligand>
        <name>ATP</name>
        <dbReference type="ChEBI" id="CHEBI:30616"/>
    </ligand>
</feature>
<dbReference type="KEGG" id="mic:Mic7113_1894"/>
<feature type="repeat" description="TPR" evidence="3">
    <location>
        <begin position="388"/>
        <end position="421"/>
    </location>
</feature>
<dbReference type="PROSITE" id="PS00107">
    <property type="entry name" value="PROTEIN_KINASE_ATP"/>
    <property type="match status" value="1"/>
</dbReference>
<feature type="repeat" description="TPR" evidence="3">
    <location>
        <begin position="558"/>
        <end position="591"/>
    </location>
</feature>
<dbReference type="EMBL" id="CP003630">
    <property type="protein sequence ID" value="AFZ17749.1"/>
    <property type="molecule type" value="Genomic_DNA"/>
</dbReference>
<proteinExistence type="predicted"/>
<evidence type="ECO:0000256" key="2">
    <source>
        <dbReference type="ARBA" id="ARBA00022803"/>
    </source>
</evidence>
<evidence type="ECO:0000256" key="3">
    <source>
        <dbReference type="PROSITE-ProRule" id="PRU00339"/>
    </source>
</evidence>
<keyword evidence="6" id="KW-0418">Kinase</keyword>
<evidence type="ECO:0000259" key="5">
    <source>
        <dbReference type="PROSITE" id="PS50011"/>
    </source>
</evidence>
<dbReference type="InterPro" id="IPR011990">
    <property type="entry name" value="TPR-like_helical_dom_sf"/>
</dbReference>
<gene>
    <name evidence="6" type="ORF">Mic7113_1894</name>
</gene>
<keyword evidence="1" id="KW-0677">Repeat</keyword>
<dbReference type="InterPro" id="IPR019734">
    <property type="entry name" value="TPR_rpt"/>
</dbReference>
<dbReference type="InterPro" id="IPR017441">
    <property type="entry name" value="Protein_kinase_ATP_BS"/>
</dbReference>
<feature type="repeat" description="TPR" evidence="3">
    <location>
        <begin position="524"/>
        <end position="557"/>
    </location>
</feature>
<dbReference type="PATRIC" id="fig|1173027.3.peg.2094"/>
<keyword evidence="6" id="KW-0808">Transferase</keyword>
<dbReference type="STRING" id="1173027.Mic7113_1894"/>
<dbReference type="Gene3D" id="1.10.510.10">
    <property type="entry name" value="Transferase(Phosphotransferase) domain 1"/>
    <property type="match status" value="1"/>
</dbReference>
<name>K9WDC4_9CYAN</name>
<dbReference type="PANTHER" id="PTHR44858">
    <property type="entry name" value="TETRATRICOPEPTIDE REPEAT PROTEIN 6"/>
    <property type="match status" value="1"/>
</dbReference>
<feature type="repeat" description="TPR" evidence="3">
    <location>
        <begin position="286"/>
        <end position="319"/>
    </location>
</feature>
<dbReference type="Gene3D" id="1.25.40.10">
    <property type="entry name" value="Tetratricopeptide repeat domain"/>
    <property type="match status" value="4"/>
</dbReference>
<protein>
    <submittedName>
        <fullName evidence="6">Serine/threonine protein kinase</fullName>
    </submittedName>
</protein>
<dbReference type="GO" id="GO:0004674">
    <property type="term" value="F:protein serine/threonine kinase activity"/>
    <property type="evidence" value="ECO:0007669"/>
    <property type="project" value="UniProtKB-KW"/>
</dbReference>
<sequence>MEGQRLGGRYQIISQLGRGGYGITFLAEDWQLPGNPRCVVKQLKPEATDAKNLKVAAQLFNSEAQVLYRLGNHPQIPKLLAHFEENQEFYLVQEFIEGHNLTQEFPKGKPLNESYVIAILRDILEILAFVHQQNVIHRDLKPDNIRRNKDGKIVLIDFGLVKQLSTQQTDSQNSVTLTVNMGTRGYMPSEQALGKSKFSSDIYALGMIAIQALTGIIPRKLSEDANGEVIWRDKVQVSTKLAEILDKMVRYDFRQRYPSATEALEALKEAGLITSSLMPNSSYNSPQSLFNKAHILCELKRYSEAIAYYEDAILIQPNFYQAWYERGKALYQLERYEDAIASYDQVIQFQTDDAEVWFERTQALYRLQSYSEVMMGLDKALQIRPDYAEAWVMRGVVLRNLQRDEEAIACYNKAIEFKPDYAVAWYNRGVLLASWQRYEEAFTAFDQVIQLQPNNAVAWYNRGAALGNLQRYEDAIVSCNQAIAFNPNYVQAWFQRGMALGELQRYEEAITAYDKVIQLQPDYGEAWFQRGFALYNLQRYEDAIASYDQAIEFNPLDAEAWGNRGGVLLKLQRYEEAIASFDKAIQIQPNFPMAIYNRAQALSQLG</sequence>
<dbReference type="GO" id="GO:0005524">
    <property type="term" value="F:ATP binding"/>
    <property type="evidence" value="ECO:0007669"/>
    <property type="project" value="UniProtKB-UniRule"/>
</dbReference>
<reference evidence="6 7" key="1">
    <citation type="submission" date="2012-06" db="EMBL/GenBank/DDBJ databases">
        <title>Finished chromosome of genome of Microcoleus sp. PCC 7113.</title>
        <authorList>
            <consortium name="US DOE Joint Genome Institute"/>
            <person name="Gugger M."/>
            <person name="Coursin T."/>
            <person name="Rippka R."/>
            <person name="Tandeau De Marsac N."/>
            <person name="Huntemann M."/>
            <person name="Wei C.-L."/>
            <person name="Han J."/>
            <person name="Detter J.C."/>
            <person name="Han C."/>
            <person name="Tapia R."/>
            <person name="Chen A."/>
            <person name="Kyrpides N."/>
            <person name="Mavromatis K."/>
            <person name="Markowitz V."/>
            <person name="Szeto E."/>
            <person name="Ivanova N."/>
            <person name="Pagani I."/>
            <person name="Pati A."/>
            <person name="Goodwin L."/>
            <person name="Nordberg H.P."/>
            <person name="Cantor M.N."/>
            <person name="Hua S.X."/>
            <person name="Woyke T."/>
            <person name="Kerfeld C.A."/>
        </authorList>
    </citation>
    <scope>NUCLEOTIDE SEQUENCE [LARGE SCALE GENOMIC DNA]</scope>
    <source>
        <strain evidence="6 7">PCC 7113</strain>
    </source>
</reference>
<dbReference type="Pfam" id="PF13432">
    <property type="entry name" value="TPR_16"/>
    <property type="match status" value="2"/>
</dbReference>
<dbReference type="PANTHER" id="PTHR44858:SF1">
    <property type="entry name" value="UDP-N-ACETYLGLUCOSAMINE--PEPTIDE N-ACETYLGLUCOSAMINYLTRANSFERASE SPINDLY-RELATED"/>
    <property type="match status" value="1"/>
</dbReference>
<dbReference type="eggNOG" id="COG0515">
    <property type="taxonomic scope" value="Bacteria"/>
</dbReference>
<organism evidence="6 7">
    <name type="scientific">Allocoleopsis franciscana PCC 7113</name>
    <dbReference type="NCBI Taxonomy" id="1173027"/>
    <lineage>
        <taxon>Bacteria</taxon>
        <taxon>Bacillati</taxon>
        <taxon>Cyanobacteriota</taxon>
        <taxon>Cyanophyceae</taxon>
        <taxon>Coleofasciculales</taxon>
        <taxon>Coleofasciculaceae</taxon>
        <taxon>Allocoleopsis</taxon>
        <taxon>Allocoleopsis franciscana</taxon>
    </lineage>
</organism>
<evidence type="ECO:0000256" key="4">
    <source>
        <dbReference type="PROSITE-ProRule" id="PRU10141"/>
    </source>
</evidence>
<dbReference type="PROSITE" id="PS50293">
    <property type="entry name" value="TPR_REGION"/>
    <property type="match status" value="4"/>
</dbReference>
<dbReference type="Proteomes" id="UP000010471">
    <property type="component" value="Chromosome"/>
</dbReference>
<evidence type="ECO:0000313" key="6">
    <source>
        <dbReference type="EMBL" id="AFZ17749.1"/>
    </source>
</evidence>
<dbReference type="Pfam" id="PF00069">
    <property type="entry name" value="Pkinase"/>
    <property type="match status" value="1"/>
</dbReference>
<dbReference type="Gene3D" id="3.30.200.20">
    <property type="entry name" value="Phosphorylase Kinase, domain 1"/>
    <property type="match status" value="1"/>
</dbReference>
<dbReference type="CDD" id="cd14014">
    <property type="entry name" value="STKc_PknB_like"/>
    <property type="match status" value="1"/>
</dbReference>
<dbReference type="Pfam" id="PF13414">
    <property type="entry name" value="TPR_11"/>
    <property type="match status" value="1"/>
</dbReference>
<feature type="repeat" description="TPR" evidence="3">
    <location>
        <begin position="354"/>
        <end position="387"/>
    </location>
</feature>
<keyword evidence="4" id="KW-0067">ATP-binding</keyword>
<dbReference type="SMART" id="SM00220">
    <property type="entry name" value="S_TKc"/>
    <property type="match status" value="1"/>
</dbReference>
<dbReference type="eggNOG" id="COG0457">
    <property type="taxonomic scope" value="Bacteria"/>
</dbReference>
<feature type="domain" description="Protein kinase" evidence="5">
    <location>
        <begin position="10"/>
        <end position="272"/>
    </location>
</feature>
<feature type="repeat" description="TPR" evidence="3">
    <location>
        <begin position="490"/>
        <end position="523"/>
    </location>
</feature>
<dbReference type="InterPro" id="IPR000719">
    <property type="entry name" value="Prot_kinase_dom"/>
</dbReference>
<keyword evidence="4" id="KW-0547">Nucleotide-binding</keyword>
<evidence type="ECO:0000313" key="7">
    <source>
        <dbReference type="Proteomes" id="UP000010471"/>
    </source>
</evidence>
<dbReference type="Pfam" id="PF00515">
    <property type="entry name" value="TPR_1"/>
    <property type="match status" value="2"/>
</dbReference>
<dbReference type="InterPro" id="IPR011009">
    <property type="entry name" value="Kinase-like_dom_sf"/>
</dbReference>
<dbReference type="PROSITE" id="PS50011">
    <property type="entry name" value="PROTEIN_KINASE_DOM"/>
    <property type="match status" value="1"/>
</dbReference>
<dbReference type="SMART" id="SM00028">
    <property type="entry name" value="TPR"/>
    <property type="match status" value="9"/>
</dbReference>
<keyword evidence="7" id="KW-1185">Reference proteome</keyword>
<dbReference type="OrthoDB" id="568198at2"/>
<dbReference type="SUPFAM" id="SSF48452">
    <property type="entry name" value="TPR-like"/>
    <property type="match status" value="2"/>
</dbReference>
<feature type="repeat" description="TPR" evidence="3">
    <location>
        <begin position="320"/>
        <end position="353"/>
    </location>
</feature>